<name>A0ACB9N8J6_BAUVA</name>
<dbReference type="EMBL" id="CM039432">
    <property type="protein sequence ID" value="KAI4332755.1"/>
    <property type="molecule type" value="Genomic_DNA"/>
</dbReference>
<sequence length="112" mass="12717">MFCRALSWRIWGIVGSLWKSSSNDKHENVGLDTVGTEALSAMIFIEEEMILSFYSVVQWKDVLYIIDQVKVHIILLEIVSGVPEEPSIKREILLKLEALLHGWSAELSCLLS</sequence>
<evidence type="ECO:0000313" key="2">
    <source>
        <dbReference type="Proteomes" id="UP000828941"/>
    </source>
</evidence>
<keyword evidence="2" id="KW-1185">Reference proteome</keyword>
<dbReference type="Proteomes" id="UP000828941">
    <property type="component" value="Chromosome 7"/>
</dbReference>
<accession>A0ACB9N8J6</accession>
<comment type="caution">
    <text evidence="1">The sequence shown here is derived from an EMBL/GenBank/DDBJ whole genome shotgun (WGS) entry which is preliminary data.</text>
</comment>
<organism evidence="1 2">
    <name type="scientific">Bauhinia variegata</name>
    <name type="common">Purple orchid tree</name>
    <name type="synonym">Phanera variegata</name>
    <dbReference type="NCBI Taxonomy" id="167791"/>
    <lineage>
        <taxon>Eukaryota</taxon>
        <taxon>Viridiplantae</taxon>
        <taxon>Streptophyta</taxon>
        <taxon>Embryophyta</taxon>
        <taxon>Tracheophyta</taxon>
        <taxon>Spermatophyta</taxon>
        <taxon>Magnoliopsida</taxon>
        <taxon>eudicotyledons</taxon>
        <taxon>Gunneridae</taxon>
        <taxon>Pentapetalae</taxon>
        <taxon>rosids</taxon>
        <taxon>fabids</taxon>
        <taxon>Fabales</taxon>
        <taxon>Fabaceae</taxon>
        <taxon>Cercidoideae</taxon>
        <taxon>Cercideae</taxon>
        <taxon>Bauhiniinae</taxon>
        <taxon>Bauhinia</taxon>
    </lineage>
</organism>
<protein>
    <submittedName>
        <fullName evidence="1">Uncharacterized protein</fullName>
    </submittedName>
</protein>
<proteinExistence type="predicted"/>
<evidence type="ECO:0000313" key="1">
    <source>
        <dbReference type="EMBL" id="KAI4332755.1"/>
    </source>
</evidence>
<gene>
    <name evidence="1" type="ORF">L6164_017637</name>
</gene>
<reference evidence="1 2" key="1">
    <citation type="journal article" date="2022" name="DNA Res.">
        <title>Chromosomal-level genome assembly of the orchid tree Bauhinia variegata (Leguminosae; Cercidoideae) supports the allotetraploid origin hypothesis of Bauhinia.</title>
        <authorList>
            <person name="Zhong Y."/>
            <person name="Chen Y."/>
            <person name="Zheng D."/>
            <person name="Pang J."/>
            <person name="Liu Y."/>
            <person name="Luo S."/>
            <person name="Meng S."/>
            <person name="Qian L."/>
            <person name="Wei D."/>
            <person name="Dai S."/>
            <person name="Zhou R."/>
        </authorList>
    </citation>
    <scope>NUCLEOTIDE SEQUENCE [LARGE SCALE GENOMIC DNA]</scope>
    <source>
        <strain evidence="1">BV-YZ2020</strain>
    </source>
</reference>